<organism evidence="2 3">
    <name type="scientific">Bursaphelenchus okinawaensis</name>
    <dbReference type="NCBI Taxonomy" id="465554"/>
    <lineage>
        <taxon>Eukaryota</taxon>
        <taxon>Metazoa</taxon>
        <taxon>Ecdysozoa</taxon>
        <taxon>Nematoda</taxon>
        <taxon>Chromadorea</taxon>
        <taxon>Rhabditida</taxon>
        <taxon>Tylenchina</taxon>
        <taxon>Tylenchomorpha</taxon>
        <taxon>Aphelenchoidea</taxon>
        <taxon>Aphelenchoididae</taxon>
        <taxon>Bursaphelenchus</taxon>
    </lineage>
</organism>
<keyword evidence="3" id="KW-1185">Reference proteome</keyword>
<keyword evidence="1" id="KW-0732">Signal</keyword>
<dbReference type="EMBL" id="CAJFDH010000001">
    <property type="protein sequence ID" value="CAD5206986.1"/>
    <property type="molecule type" value="Genomic_DNA"/>
</dbReference>
<evidence type="ECO:0000256" key="1">
    <source>
        <dbReference type="SAM" id="SignalP"/>
    </source>
</evidence>
<proteinExistence type="predicted"/>
<dbReference type="OrthoDB" id="10541085at2759"/>
<dbReference type="EMBL" id="CAJFCW020000001">
    <property type="protein sequence ID" value="CAG9083920.1"/>
    <property type="molecule type" value="Genomic_DNA"/>
</dbReference>
<evidence type="ECO:0000313" key="3">
    <source>
        <dbReference type="Proteomes" id="UP000614601"/>
    </source>
</evidence>
<reference evidence="2" key="1">
    <citation type="submission" date="2020-09" db="EMBL/GenBank/DDBJ databases">
        <authorList>
            <person name="Kikuchi T."/>
        </authorList>
    </citation>
    <scope>NUCLEOTIDE SEQUENCE</scope>
    <source>
        <strain evidence="2">SH1</strain>
    </source>
</reference>
<name>A0A811JU50_9BILA</name>
<evidence type="ECO:0000313" key="2">
    <source>
        <dbReference type="EMBL" id="CAD5206986.1"/>
    </source>
</evidence>
<protein>
    <submittedName>
        <fullName evidence="2">Uncharacterized protein</fullName>
    </submittedName>
</protein>
<feature type="signal peptide" evidence="1">
    <location>
        <begin position="1"/>
        <end position="17"/>
    </location>
</feature>
<dbReference type="Proteomes" id="UP000614601">
    <property type="component" value="Unassembled WGS sequence"/>
</dbReference>
<gene>
    <name evidence="2" type="ORF">BOKJ2_LOCUS1670</name>
</gene>
<accession>A0A811JU50</accession>
<dbReference type="AlphaFoldDB" id="A0A811JU50"/>
<feature type="chain" id="PRO_5035681399" evidence="1">
    <location>
        <begin position="18"/>
        <end position="186"/>
    </location>
</feature>
<sequence>MFKVTLFLFLFFGDVVAVQRFPMEAPSIPPKFYAVNSKNDDYDDYHHTLEMWTKNVVRQQNEENQRFQEAMQLQRQPFSDNLFNPLNGRFNRNPVLDWRNEPRKVPLLNPYQNNRPMDIDFQQLNAPVPLPSLPSLDQNVPLRRPMTKDGKAVTMDQISPKPLLLHGWNGPDMIDGFNFKALKSLQ</sequence>
<comment type="caution">
    <text evidence="2">The sequence shown here is derived from an EMBL/GenBank/DDBJ whole genome shotgun (WGS) entry which is preliminary data.</text>
</comment>
<dbReference type="Proteomes" id="UP000783686">
    <property type="component" value="Unassembled WGS sequence"/>
</dbReference>